<evidence type="ECO:0000313" key="2">
    <source>
        <dbReference type="Proteomes" id="UP000784294"/>
    </source>
</evidence>
<gene>
    <name evidence="1" type="ORF">PXEA_LOCUS18197</name>
</gene>
<keyword evidence="2" id="KW-1185">Reference proteome</keyword>
<accession>A0A3S5AIQ1</accession>
<organism evidence="1 2">
    <name type="scientific">Protopolystoma xenopodis</name>
    <dbReference type="NCBI Taxonomy" id="117903"/>
    <lineage>
        <taxon>Eukaryota</taxon>
        <taxon>Metazoa</taxon>
        <taxon>Spiralia</taxon>
        <taxon>Lophotrochozoa</taxon>
        <taxon>Platyhelminthes</taxon>
        <taxon>Monogenea</taxon>
        <taxon>Polyopisthocotylea</taxon>
        <taxon>Polystomatidea</taxon>
        <taxon>Polystomatidae</taxon>
        <taxon>Protopolystoma</taxon>
    </lineage>
</organism>
<dbReference type="Proteomes" id="UP000784294">
    <property type="component" value="Unassembled WGS sequence"/>
</dbReference>
<name>A0A3S5AIQ1_9PLAT</name>
<evidence type="ECO:0000313" key="1">
    <source>
        <dbReference type="EMBL" id="VEL24757.1"/>
    </source>
</evidence>
<sequence>MTAAASSSLQRAKPFMMLPNLLGSVVRKQEIIGLLHASRAAFLPLLPTRLSPFGICFNARFEML</sequence>
<proteinExistence type="predicted"/>
<protein>
    <submittedName>
        <fullName evidence="1">Uncharacterized protein</fullName>
    </submittedName>
</protein>
<comment type="caution">
    <text evidence="1">The sequence shown here is derived from an EMBL/GenBank/DDBJ whole genome shotgun (WGS) entry which is preliminary data.</text>
</comment>
<reference evidence="1" key="1">
    <citation type="submission" date="2018-11" db="EMBL/GenBank/DDBJ databases">
        <authorList>
            <consortium name="Pathogen Informatics"/>
        </authorList>
    </citation>
    <scope>NUCLEOTIDE SEQUENCE</scope>
</reference>
<dbReference type="EMBL" id="CAAALY010069469">
    <property type="protein sequence ID" value="VEL24757.1"/>
    <property type="molecule type" value="Genomic_DNA"/>
</dbReference>
<dbReference type="AlphaFoldDB" id="A0A3S5AIQ1"/>